<dbReference type="AlphaFoldDB" id="A0A6P9ENV1"/>
<dbReference type="InterPro" id="IPR011006">
    <property type="entry name" value="CheY-like_superfamily"/>
</dbReference>
<gene>
    <name evidence="3" type="primary">LOC109021582</name>
</gene>
<protein>
    <submittedName>
        <fullName evidence="3">Two-component response regulator 24-like</fullName>
    </submittedName>
</protein>
<dbReference type="SMART" id="SM00448">
    <property type="entry name" value="REC"/>
    <property type="match status" value="1"/>
</dbReference>
<dbReference type="InterPro" id="IPR052048">
    <property type="entry name" value="ST_Response_Regulator"/>
</dbReference>
<dbReference type="Pfam" id="PF00072">
    <property type="entry name" value="Response_reg"/>
    <property type="match status" value="1"/>
</dbReference>
<dbReference type="Proteomes" id="UP000235220">
    <property type="component" value="Chromosome 10"/>
</dbReference>
<dbReference type="CDD" id="cd17546">
    <property type="entry name" value="REC_hyHK_CKI1_RcsC-like"/>
    <property type="match status" value="1"/>
</dbReference>
<dbReference type="InterPro" id="IPR001789">
    <property type="entry name" value="Sig_transdc_resp-reg_receiver"/>
</dbReference>
<dbReference type="PANTHER" id="PTHR43228:SF17">
    <property type="entry name" value="HISTIDINE KINASE RESPONSE REGULATOR AND TRANSCRIPTION FACTOR RR-A-TYPE FAMILY-RELATED"/>
    <property type="match status" value="1"/>
</dbReference>
<name>A0A6P9ENV1_JUGRE</name>
<dbReference type="RefSeq" id="XP_035550310.1">
    <property type="nucleotide sequence ID" value="XM_035694417.1"/>
</dbReference>
<dbReference type="Gene3D" id="3.40.50.2300">
    <property type="match status" value="1"/>
</dbReference>
<keyword evidence="2" id="KW-1185">Reference proteome</keyword>
<evidence type="ECO:0000256" key="1">
    <source>
        <dbReference type="PROSITE-ProRule" id="PRU00169"/>
    </source>
</evidence>
<dbReference type="GO" id="GO:0000160">
    <property type="term" value="P:phosphorelay signal transduction system"/>
    <property type="evidence" value="ECO:0007669"/>
    <property type="project" value="InterPro"/>
</dbReference>
<evidence type="ECO:0000313" key="2">
    <source>
        <dbReference type="Proteomes" id="UP000235220"/>
    </source>
</evidence>
<dbReference type="SUPFAM" id="SSF52172">
    <property type="entry name" value="CheY-like"/>
    <property type="match status" value="1"/>
</dbReference>
<dbReference type="GeneID" id="109021582"/>
<dbReference type="PANTHER" id="PTHR43228">
    <property type="entry name" value="TWO-COMPONENT RESPONSE REGULATOR"/>
    <property type="match status" value="1"/>
</dbReference>
<dbReference type="OrthoDB" id="21225at2759"/>
<proteinExistence type="predicted"/>
<accession>A0A6P9ENV1</accession>
<sequence>MASDTDYDSDGMRDNGNGGSSEGNGRRRRHPMMTWRNNLRALVVDNGRICRIMESGLLDAYGVEVEAVGTGEAAVELIASGETFDLIVIEMFLPFMSGPETARTIREMGITSKILGIAPMYWEKDAQEFLAAGIDEFLEKPFTPELFVPFLREIDNQK</sequence>
<dbReference type="KEGG" id="jre:109021582"/>
<dbReference type="Gramene" id="Jr10_13410_p1">
    <property type="protein sequence ID" value="cds.Jr10_13410_p1"/>
    <property type="gene ID" value="Jr10_13410"/>
</dbReference>
<reference evidence="3" key="1">
    <citation type="submission" date="2025-08" db="UniProtKB">
        <authorList>
            <consortium name="RefSeq"/>
        </authorList>
    </citation>
    <scope>IDENTIFICATION</scope>
    <source>
        <tissue evidence="3">Leaves</tissue>
    </source>
</reference>
<comment type="caution">
    <text evidence="1">Lacks conserved residue(s) required for the propagation of feature annotation.</text>
</comment>
<dbReference type="PROSITE" id="PS50110">
    <property type="entry name" value="RESPONSE_REGULATORY"/>
    <property type="match status" value="1"/>
</dbReference>
<organism evidence="2 3">
    <name type="scientific">Juglans regia</name>
    <name type="common">English walnut</name>
    <dbReference type="NCBI Taxonomy" id="51240"/>
    <lineage>
        <taxon>Eukaryota</taxon>
        <taxon>Viridiplantae</taxon>
        <taxon>Streptophyta</taxon>
        <taxon>Embryophyta</taxon>
        <taxon>Tracheophyta</taxon>
        <taxon>Spermatophyta</taxon>
        <taxon>Magnoliopsida</taxon>
        <taxon>eudicotyledons</taxon>
        <taxon>Gunneridae</taxon>
        <taxon>Pentapetalae</taxon>
        <taxon>rosids</taxon>
        <taxon>fabids</taxon>
        <taxon>Fagales</taxon>
        <taxon>Juglandaceae</taxon>
        <taxon>Juglans</taxon>
    </lineage>
</organism>
<evidence type="ECO:0000313" key="3">
    <source>
        <dbReference type="RefSeq" id="XP_035550310.1"/>
    </source>
</evidence>